<gene>
    <name evidence="2" type="ORF">DERYTH_LOCUS23263</name>
</gene>
<comment type="caution">
    <text evidence="2">The sequence shown here is derived from an EMBL/GenBank/DDBJ whole genome shotgun (WGS) entry which is preliminary data.</text>
</comment>
<accession>A0A9N9JW68</accession>
<evidence type="ECO:0000256" key="1">
    <source>
        <dbReference type="SAM" id="MobiDB-lite"/>
    </source>
</evidence>
<evidence type="ECO:0000313" key="2">
    <source>
        <dbReference type="EMBL" id="CAG8800430.1"/>
    </source>
</evidence>
<evidence type="ECO:0000313" key="3">
    <source>
        <dbReference type="Proteomes" id="UP000789405"/>
    </source>
</evidence>
<sequence>MPRKSQHACVREDCIKCLQRKRRVTDCKIALRKHRKRTDLFRPRSERNREKIQVGSGDDEMGEREIGRKDSA</sequence>
<dbReference type="Proteomes" id="UP000789405">
    <property type="component" value="Unassembled WGS sequence"/>
</dbReference>
<feature type="compositionally biased region" description="Basic and acidic residues" evidence="1">
    <location>
        <begin position="40"/>
        <end position="52"/>
    </location>
</feature>
<proteinExistence type="predicted"/>
<keyword evidence="3" id="KW-1185">Reference proteome</keyword>
<name>A0A9N9JW68_9GLOM</name>
<feature type="compositionally biased region" description="Basic and acidic residues" evidence="1">
    <location>
        <begin position="63"/>
        <end position="72"/>
    </location>
</feature>
<feature type="region of interest" description="Disordered" evidence="1">
    <location>
        <begin position="40"/>
        <end position="72"/>
    </location>
</feature>
<dbReference type="AlphaFoldDB" id="A0A9N9JW68"/>
<organism evidence="2 3">
    <name type="scientific">Dentiscutata erythropus</name>
    <dbReference type="NCBI Taxonomy" id="1348616"/>
    <lineage>
        <taxon>Eukaryota</taxon>
        <taxon>Fungi</taxon>
        <taxon>Fungi incertae sedis</taxon>
        <taxon>Mucoromycota</taxon>
        <taxon>Glomeromycotina</taxon>
        <taxon>Glomeromycetes</taxon>
        <taxon>Diversisporales</taxon>
        <taxon>Gigasporaceae</taxon>
        <taxon>Dentiscutata</taxon>
    </lineage>
</organism>
<protein>
    <submittedName>
        <fullName evidence="2">14175_t:CDS:1</fullName>
    </submittedName>
</protein>
<dbReference type="EMBL" id="CAJVPY010034842">
    <property type="protein sequence ID" value="CAG8800430.1"/>
    <property type="molecule type" value="Genomic_DNA"/>
</dbReference>
<reference evidence="2" key="1">
    <citation type="submission" date="2021-06" db="EMBL/GenBank/DDBJ databases">
        <authorList>
            <person name="Kallberg Y."/>
            <person name="Tangrot J."/>
            <person name="Rosling A."/>
        </authorList>
    </citation>
    <scope>NUCLEOTIDE SEQUENCE</scope>
    <source>
        <strain evidence="2">MA453B</strain>
    </source>
</reference>